<dbReference type="InterPro" id="IPR051532">
    <property type="entry name" value="Ester_Hydrolysis_Enzymes"/>
</dbReference>
<protein>
    <submittedName>
        <fullName evidence="3">Uncharacterized protein</fullName>
    </submittedName>
</protein>
<dbReference type="InterPro" id="IPR036514">
    <property type="entry name" value="SGNH_hydro_sf"/>
</dbReference>
<evidence type="ECO:0000313" key="3">
    <source>
        <dbReference type="EMBL" id="ARQ00485.1"/>
    </source>
</evidence>
<dbReference type="Proteomes" id="UP000194137">
    <property type="component" value="Chromosome"/>
</dbReference>
<evidence type="ECO:0000256" key="1">
    <source>
        <dbReference type="SAM" id="MobiDB-lite"/>
    </source>
</evidence>
<dbReference type="Gene3D" id="3.40.50.1110">
    <property type="entry name" value="SGNH hydrolase"/>
    <property type="match status" value="1"/>
</dbReference>
<dbReference type="SUPFAM" id="SSF52266">
    <property type="entry name" value="SGNH hydrolase"/>
    <property type="match status" value="1"/>
</dbReference>
<dbReference type="PANTHER" id="PTHR30383">
    <property type="entry name" value="THIOESTERASE 1/PROTEASE 1/LYSOPHOSPHOLIPASE L1"/>
    <property type="match status" value="1"/>
</dbReference>
<organism evidence="3 4">
    <name type="scientific">Pseudorhodoplanes sinuspersici</name>
    <dbReference type="NCBI Taxonomy" id="1235591"/>
    <lineage>
        <taxon>Bacteria</taxon>
        <taxon>Pseudomonadati</taxon>
        <taxon>Pseudomonadota</taxon>
        <taxon>Alphaproteobacteria</taxon>
        <taxon>Hyphomicrobiales</taxon>
        <taxon>Pseudorhodoplanes</taxon>
    </lineage>
</organism>
<reference evidence="3 4" key="1">
    <citation type="submission" date="2017-05" db="EMBL/GenBank/DDBJ databases">
        <title>Full genome sequence of Pseudorhodoplanes sinuspersici.</title>
        <authorList>
            <person name="Dastgheib S.M.M."/>
            <person name="Shavandi M."/>
            <person name="Tirandaz H."/>
        </authorList>
    </citation>
    <scope>NUCLEOTIDE SEQUENCE [LARGE SCALE GENOMIC DNA]</scope>
    <source>
        <strain evidence="3 4">RIPI110</strain>
    </source>
</reference>
<accession>A0A1W6ZUP3</accession>
<feature type="compositionally biased region" description="Low complexity" evidence="1">
    <location>
        <begin position="162"/>
        <end position="201"/>
    </location>
</feature>
<evidence type="ECO:0000313" key="4">
    <source>
        <dbReference type="Proteomes" id="UP000194137"/>
    </source>
</evidence>
<feature type="transmembrane region" description="Helical" evidence="2">
    <location>
        <begin position="20"/>
        <end position="41"/>
    </location>
</feature>
<dbReference type="InterPro" id="IPR007407">
    <property type="entry name" value="DUF459"/>
</dbReference>
<dbReference type="EMBL" id="CP021112">
    <property type="protein sequence ID" value="ARQ00485.1"/>
    <property type="molecule type" value="Genomic_DNA"/>
</dbReference>
<name>A0A1W6ZUP3_9HYPH</name>
<proteinExistence type="predicted"/>
<dbReference type="KEGG" id="psin:CAK95_16415"/>
<keyword evidence="2" id="KW-0812">Transmembrane</keyword>
<evidence type="ECO:0000256" key="2">
    <source>
        <dbReference type="SAM" id="Phobius"/>
    </source>
</evidence>
<keyword evidence="2" id="KW-0472">Membrane</keyword>
<dbReference type="AlphaFoldDB" id="A0A1W6ZUP3"/>
<dbReference type="GO" id="GO:0016788">
    <property type="term" value="F:hydrolase activity, acting on ester bonds"/>
    <property type="evidence" value="ECO:0007669"/>
    <property type="project" value="UniProtKB-ARBA"/>
</dbReference>
<dbReference type="Pfam" id="PF04311">
    <property type="entry name" value="DUF459"/>
    <property type="match status" value="2"/>
</dbReference>
<dbReference type="STRING" id="1235591.CAK95_16415"/>
<keyword evidence="2" id="KW-1133">Transmembrane helix</keyword>
<keyword evidence="4" id="KW-1185">Reference proteome</keyword>
<sequence length="521" mass="56781">MASNSQHCRRRRRLFGAKTVCAVAMIVGAGIYVLPASAQFFPFDDRFFSPQPHRPVRPPVQEDFSRAPAAKQPEVAPTIRILVLGDSMADWLAYGLEEQLAETPEIGIVRKHRAFSGLIRYEQRSDAEWPKVARDLIAQEKPQAIIMLVGLQDRQAIREKVQPAPAKPAASQKPGTPAAAGQTQQQPAASQQGAQHGAAQPKSAEPTDDETPATAANEQQRVKVSGPAEFRSEKWEELYGARVDEMISVLKTANVPVLWVGVPAVRGTKSTSDLQYLNEIVRPHVEKAGVIYVNVWDGFVDERNNFMQRGPDVEGQIRQLRTSDGVHFTRFGARKLAHYVERDLRRVLREPIPAALTTPSEPAQAVAAPAKPTGPAARPLAGPVILLDTPLREPDDLLGGDTGKNDALDPQASRMLVKGEPIRAEAGRADDFSWPPRMLVLAVSEPLPPTGPPLAIVRANQPTPTQQAALAKRGAPAPGARVAGQPVLQGQARPQAQQAPTFWRRIIPDSGPRFFFGLFGR</sequence>
<gene>
    <name evidence="3" type="ORF">CAK95_16415</name>
</gene>
<dbReference type="OrthoDB" id="9805649at2"/>
<feature type="region of interest" description="Disordered" evidence="1">
    <location>
        <begin position="161"/>
        <end position="227"/>
    </location>
</feature>